<reference evidence="2 3" key="1">
    <citation type="submission" date="2019-11" db="UniProtKB">
        <authorList>
            <consortium name="WormBaseParasite"/>
        </authorList>
    </citation>
    <scope>IDENTIFICATION</scope>
</reference>
<dbReference type="WBParaSite" id="MCU_000886-RB">
    <property type="protein sequence ID" value="MCU_000886-RB"/>
    <property type="gene ID" value="MCU_000886"/>
</dbReference>
<dbReference type="AlphaFoldDB" id="A0A5K3EKG0"/>
<feature type="transmembrane region" description="Helical" evidence="1">
    <location>
        <begin position="1011"/>
        <end position="1035"/>
    </location>
</feature>
<keyword evidence="1" id="KW-0812">Transmembrane</keyword>
<protein>
    <submittedName>
        <fullName evidence="2 3">DNA damage-binding protein 1</fullName>
    </submittedName>
</protein>
<evidence type="ECO:0000313" key="2">
    <source>
        <dbReference type="WBParaSite" id="MCU_000886-RA"/>
    </source>
</evidence>
<dbReference type="WBParaSite" id="MCU_000886-RC">
    <property type="protein sequence ID" value="MCU_000886-RC"/>
    <property type="gene ID" value="MCU_000886"/>
</dbReference>
<dbReference type="WBParaSite" id="MCU_000886-RA">
    <property type="protein sequence ID" value="MCU_000886-RA"/>
    <property type="gene ID" value="MCU_000886"/>
</dbReference>
<sequence>MYLVEPGPTKHYEVHVSRSPVQLRDIFQPQLTDLSDSSRYTVLKVPSHGKLVMFASRFRIDNVVTFSGSDLTSGRIFFIPSMSNKDGTDHQLHVLQHITNTRGTTYGQPHIVHIFLSSRRHTISFRNLTVTVGEQVSLKDSNLNIAEVDDEGGESPVISCSAFEFESSSDAQQTTQLNDQVFLVKENPTCGMIVSKRLDRRIEIFSRKNIQEDDVYFAHNGDESCDYASVTLVGIIRGKVETHVPRRTLVFFVMAKRKPVQLIRRKEPQVWQGSVVVLTPAHLAAQKTITPGGFETGDQSTVIKYKVLKTTGGILKSTGGKGAPVNAFTNQDLRQESVAFSHDGRSSEAGFNFTVVLGAFESQMYYFSIPVKSLKSVSFGSQAAVGYFNLVSNISITNLKSVAAVSSDGDTYDLIGACETGGLYVRFSTSKPSKLCQFVHSSPGRRTTTRRMESFTQCDIFHGRVKLMCSSPRHTSASGEETFTDAIELKASLLDGASGAVKPVSLADGEIQLKINLYKEQQSDLGGLVGIKSGQRQEIALANAKLLDTSLTPYHAKKNPIFILKRLPTHGNLFCKHKKLQLGEVSCETPVYEHSDDAGLIDVIGFHVSSQNNVTHHHSEIILPITISRSSWMTRVEQRTSSVPIKHLKITLNDTMVVIGSTMIDGAKRDVYDVTKSPTYGGVYLGGSFVRSFSFVALEQGVVFYKRSPEFNSDFLQDNFELTTYNNGSSCKQCLHIIRVMIALVPVSKTVIFEDIVYLRPQTDVPINLKNPSVCLGICHLTLRPMFGQLLLDNVPFVKINFKQFSLKRISYRRLEWNTSNDEFVFESQQPPCSIIFRIVNSQLIRFKSIYVPFNNEFTFNERHLDISLLESSSRRLITGGYLRMTSTLKQALKFEFPQKTAIGTFFGPATTQCQKAMLCFFYKDLLEGNVKFINFPNVTVRAVSEFVNVYAPGLMAPQRIPLKMSIISTNYKGNNNILLSDFVDEGNLVKSQNGVTTHQPKLTIFANIKMGVAAFVGLVCFAVCIFVTAAYFLVRKWRNEQRFHTQSGFDHAVCTGRNSPKFHQRPLDQYNAHSSTSFLMVPMPASEAQSTFTSVTSGDENIPWDRKPMKEAEKVKSTTEPVTTVCFIGKDTGTCLGSRGSGPTSVCFVSSISMNPIPSLPAQAPCTCPTTHKS</sequence>
<name>A0A5K3EKG0_MESCO</name>
<organism evidence="3">
    <name type="scientific">Mesocestoides corti</name>
    <name type="common">Flatworm</name>
    <dbReference type="NCBI Taxonomy" id="53468"/>
    <lineage>
        <taxon>Eukaryota</taxon>
        <taxon>Metazoa</taxon>
        <taxon>Spiralia</taxon>
        <taxon>Lophotrochozoa</taxon>
        <taxon>Platyhelminthes</taxon>
        <taxon>Cestoda</taxon>
        <taxon>Eucestoda</taxon>
        <taxon>Cyclophyllidea</taxon>
        <taxon>Mesocestoididae</taxon>
        <taxon>Mesocestoides</taxon>
    </lineage>
</organism>
<proteinExistence type="predicted"/>
<dbReference type="Pfam" id="PF16184">
    <property type="entry name" value="Cadherin_3"/>
    <property type="match status" value="1"/>
</dbReference>
<accession>A0A5K3EKG0</accession>
<evidence type="ECO:0000256" key="1">
    <source>
        <dbReference type="SAM" id="Phobius"/>
    </source>
</evidence>
<keyword evidence="1" id="KW-1133">Transmembrane helix</keyword>
<evidence type="ECO:0000313" key="3">
    <source>
        <dbReference type="WBParaSite" id="MCU_000886-RB"/>
    </source>
</evidence>
<keyword evidence="1" id="KW-0472">Membrane</keyword>